<evidence type="ECO:0000256" key="6">
    <source>
        <dbReference type="SAM" id="Phobius"/>
    </source>
</evidence>
<dbReference type="PANTHER" id="PTHR33529:SF2">
    <property type="entry name" value="LIPOPOLYSACCHARIDE EXPORT SYSTEM PERMEASE PROTEIN LPTG"/>
    <property type="match status" value="1"/>
</dbReference>
<comment type="subcellular location">
    <subcellularLocation>
        <location evidence="1">Cell membrane</location>
        <topology evidence="1">Multi-pass membrane protein</topology>
    </subcellularLocation>
</comment>
<gene>
    <name evidence="7" type="ORF">METZ01_LOCUS22140</name>
</gene>
<keyword evidence="2" id="KW-1003">Cell membrane</keyword>
<evidence type="ECO:0000256" key="4">
    <source>
        <dbReference type="ARBA" id="ARBA00022989"/>
    </source>
</evidence>
<dbReference type="GO" id="GO:0015920">
    <property type="term" value="P:lipopolysaccharide transport"/>
    <property type="evidence" value="ECO:0007669"/>
    <property type="project" value="TreeGrafter"/>
</dbReference>
<feature type="transmembrane region" description="Helical" evidence="6">
    <location>
        <begin position="50"/>
        <end position="70"/>
    </location>
</feature>
<accession>A0A381PQG0</accession>
<feature type="transmembrane region" description="Helical" evidence="6">
    <location>
        <begin position="317"/>
        <end position="338"/>
    </location>
</feature>
<keyword evidence="5 6" id="KW-0472">Membrane</keyword>
<organism evidence="7">
    <name type="scientific">marine metagenome</name>
    <dbReference type="NCBI Taxonomy" id="408172"/>
    <lineage>
        <taxon>unclassified sequences</taxon>
        <taxon>metagenomes</taxon>
        <taxon>ecological metagenomes</taxon>
    </lineage>
</organism>
<dbReference type="InterPro" id="IPR030923">
    <property type="entry name" value="LptG"/>
</dbReference>
<dbReference type="PANTHER" id="PTHR33529">
    <property type="entry name" value="SLR0882 PROTEIN-RELATED"/>
    <property type="match status" value="1"/>
</dbReference>
<protein>
    <recommendedName>
        <fullName evidence="8">LPS export ABC transporter permease LptG</fullName>
    </recommendedName>
</protein>
<feature type="transmembrane region" description="Helical" evidence="6">
    <location>
        <begin position="82"/>
        <end position="104"/>
    </location>
</feature>
<evidence type="ECO:0008006" key="8">
    <source>
        <dbReference type="Google" id="ProtNLM"/>
    </source>
</evidence>
<evidence type="ECO:0000256" key="2">
    <source>
        <dbReference type="ARBA" id="ARBA00022475"/>
    </source>
</evidence>
<dbReference type="InterPro" id="IPR005495">
    <property type="entry name" value="LptG/LptF_permease"/>
</dbReference>
<dbReference type="AlphaFoldDB" id="A0A381PQG0"/>
<sequence>VAIAAVLVCAVSLTGVFALIDEAGGVDQNYTFVNAAAYVLYNLPSQMYESVPFVVFIGSLIGLGTLSTHSEITVLRAAGISLGRLLIPVALPSVLVLTLSLLVAEYVAPWGVQSAAGMKIQQRQVSEDIRFTNRYWHREGNRFTSIEGVTRGGHLLGVMQWEINGDNEMQLARRARSAEYDPDLNLWWLKNVDETHFGSEATKVVSHDEVQWRTRLNTRLVRASIAEPRKLGFSDLAFQIDYREQEGLDPRRYQLAYWGKILQPLAILGLITIALGFVVGPLREVGMGARFSVGVVVGVVLKYLQDLLPPMSMVFDFPAWVAVLIPIGVVWGFGIYLVRRVS</sequence>
<evidence type="ECO:0000256" key="1">
    <source>
        <dbReference type="ARBA" id="ARBA00004651"/>
    </source>
</evidence>
<name>A0A381PQG0_9ZZZZ</name>
<proteinExistence type="predicted"/>
<dbReference type="NCBIfam" id="TIGR04408">
    <property type="entry name" value="LptG_lptG"/>
    <property type="match status" value="1"/>
</dbReference>
<feature type="transmembrane region" description="Helical" evidence="6">
    <location>
        <begin position="261"/>
        <end position="280"/>
    </location>
</feature>
<keyword evidence="3 6" id="KW-0812">Transmembrane</keyword>
<dbReference type="EMBL" id="UINC01001058">
    <property type="protein sequence ID" value="SUZ69286.1"/>
    <property type="molecule type" value="Genomic_DNA"/>
</dbReference>
<evidence type="ECO:0000256" key="5">
    <source>
        <dbReference type="ARBA" id="ARBA00023136"/>
    </source>
</evidence>
<feature type="non-terminal residue" evidence="7">
    <location>
        <position position="1"/>
    </location>
</feature>
<dbReference type="Pfam" id="PF03739">
    <property type="entry name" value="LptF_LptG"/>
    <property type="match status" value="1"/>
</dbReference>
<feature type="transmembrane region" description="Helical" evidence="6">
    <location>
        <begin position="287"/>
        <end position="305"/>
    </location>
</feature>
<evidence type="ECO:0000256" key="3">
    <source>
        <dbReference type="ARBA" id="ARBA00022692"/>
    </source>
</evidence>
<reference evidence="7" key="1">
    <citation type="submission" date="2018-05" db="EMBL/GenBank/DDBJ databases">
        <authorList>
            <person name="Lanie J.A."/>
            <person name="Ng W.-L."/>
            <person name="Kazmierczak K.M."/>
            <person name="Andrzejewski T.M."/>
            <person name="Davidsen T.M."/>
            <person name="Wayne K.J."/>
            <person name="Tettelin H."/>
            <person name="Glass J.I."/>
            <person name="Rusch D."/>
            <person name="Podicherti R."/>
            <person name="Tsui H.-C.T."/>
            <person name="Winkler M.E."/>
        </authorList>
    </citation>
    <scope>NUCLEOTIDE SEQUENCE</scope>
</reference>
<keyword evidence="4 6" id="KW-1133">Transmembrane helix</keyword>
<dbReference type="GO" id="GO:0055085">
    <property type="term" value="P:transmembrane transport"/>
    <property type="evidence" value="ECO:0007669"/>
    <property type="project" value="InterPro"/>
</dbReference>
<dbReference type="GO" id="GO:0043190">
    <property type="term" value="C:ATP-binding cassette (ABC) transporter complex"/>
    <property type="evidence" value="ECO:0007669"/>
    <property type="project" value="InterPro"/>
</dbReference>
<evidence type="ECO:0000313" key="7">
    <source>
        <dbReference type="EMBL" id="SUZ69286.1"/>
    </source>
</evidence>